<keyword evidence="1" id="KW-1133">Transmembrane helix</keyword>
<keyword evidence="1" id="KW-0472">Membrane</keyword>
<keyword evidence="1" id="KW-0812">Transmembrane</keyword>
<dbReference type="AlphaFoldDB" id="A0A0F9NR25"/>
<name>A0A0F9NR25_9ZZZZ</name>
<reference evidence="2" key="1">
    <citation type="journal article" date="2015" name="Nature">
        <title>Complex archaea that bridge the gap between prokaryotes and eukaryotes.</title>
        <authorList>
            <person name="Spang A."/>
            <person name="Saw J.H."/>
            <person name="Jorgensen S.L."/>
            <person name="Zaremba-Niedzwiedzka K."/>
            <person name="Martijn J."/>
            <person name="Lind A.E."/>
            <person name="van Eijk R."/>
            <person name="Schleper C."/>
            <person name="Guy L."/>
            <person name="Ettema T.J."/>
        </authorList>
    </citation>
    <scope>NUCLEOTIDE SEQUENCE</scope>
</reference>
<proteinExistence type="predicted"/>
<comment type="caution">
    <text evidence="2">The sequence shown here is derived from an EMBL/GenBank/DDBJ whole genome shotgun (WGS) entry which is preliminary data.</text>
</comment>
<dbReference type="EMBL" id="LAZR01007671">
    <property type="protein sequence ID" value="KKM83717.1"/>
    <property type="molecule type" value="Genomic_DNA"/>
</dbReference>
<protein>
    <recommendedName>
        <fullName evidence="3">Inner membrane component domain-containing protein</fullName>
    </recommendedName>
</protein>
<evidence type="ECO:0000313" key="2">
    <source>
        <dbReference type="EMBL" id="KKM83717.1"/>
    </source>
</evidence>
<feature type="transmembrane region" description="Helical" evidence="1">
    <location>
        <begin position="68"/>
        <end position="97"/>
    </location>
</feature>
<gene>
    <name evidence="2" type="ORF">LCGC14_1306440</name>
</gene>
<sequence length="98" mass="11336">MRRYRGQTDMAIECFFFGHPYRDVQWIVRRTSAGYRGGACDLSMNRGRDCQRCGHTEGWFLANGFWTWWGHLVLGILIMVILYGLPAGLGVGLYFLLR</sequence>
<evidence type="ECO:0000256" key="1">
    <source>
        <dbReference type="SAM" id="Phobius"/>
    </source>
</evidence>
<organism evidence="2">
    <name type="scientific">marine sediment metagenome</name>
    <dbReference type="NCBI Taxonomy" id="412755"/>
    <lineage>
        <taxon>unclassified sequences</taxon>
        <taxon>metagenomes</taxon>
        <taxon>ecological metagenomes</taxon>
    </lineage>
</organism>
<accession>A0A0F9NR25</accession>
<evidence type="ECO:0008006" key="3">
    <source>
        <dbReference type="Google" id="ProtNLM"/>
    </source>
</evidence>